<evidence type="ECO:0000313" key="8">
    <source>
        <dbReference type="Proteomes" id="UP000007875"/>
    </source>
</evidence>
<comment type="subcellular location">
    <subcellularLocation>
        <location evidence="1">Membrane</location>
        <topology evidence="1">Multi-pass membrane protein</topology>
    </subcellularLocation>
</comment>
<evidence type="ECO:0000256" key="2">
    <source>
        <dbReference type="ARBA" id="ARBA00022692"/>
    </source>
</evidence>
<dbReference type="GeneTree" id="ENSGT00940000162538"/>
<keyword evidence="8" id="KW-1185">Reference proteome</keyword>
<dbReference type="PROSITE" id="PS50850">
    <property type="entry name" value="MFS"/>
    <property type="match status" value="1"/>
</dbReference>
<reference evidence="8" key="1">
    <citation type="submission" date="2003-08" db="EMBL/GenBank/DDBJ databases">
        <authorList>
            <person name="Birren B."/>
            <person name="Nusbaum C."/>
            <person name="Abebe A."/>
            <person name="Abouelleil A."/>
            <person name="Adekoya E."/>
            <person name="Ait-zahra M."/>
            <person name="Allen N."/>
            <person name="Allen T."/>
            <person name="An P."/>
            <person name="Anderson M."/>
            <person name="Anderson S."/>
            <person name="Arachchi H."/>
            <person name="Armbruster J."/>
            <person name="Bachantsang P."/>
            <person name="Baldwin J."/>
            <person name="Barry A."/>
            <person name="Bayul T."/>
            <person name="Blitshsteyn B."/>
            <person name="Bloom T."/>
            <person name="Blye J."/>
            <person name="Boguslavskiy L."/>
            <person name="Borowsky M."/>
            <person name="Boukhgalter B."/>
            <person name="Brunache A."/>
            <person name="Butler J."/>
            <person name="Calixte N."/>
            <person name="Calvo S."/>
            <person name="Camarata J."/>
            <person name="Campo K."/>
            <person name="Chang J."/>
            <person name="Cheshatsang Y."/>
            <person name="Citroen M."/>
            <person name="Collymore A."/>
            <person name="Considine T."/>
            <person name="Cook A."/>
            <person name="Cooke P."/>
            <person name="Corum B."/>
            <person name="Cuomo C."/>
            <person name="David R."/>
            <person name="Dawoe T."/>
            <person name="Degray S."/>
            <person name="Dodge S."/>
            <person name="Dooley K."/>
            <person name="Dorje P."/>
            <person name="Dorjee K."/>
            <person name="Dorris L."/>
            <person name="Duffey N."/>
            <person name="Dupes A."/>
            <person name="Elkins T."/>
            <person name="Engels R."/>
            <person name="Erickson J."/>
            <person name="Farina A."/>
            <person name="Faro S."/>
            <person name="Ferreira P."/>
            <person name="Fischer H."/>
            <person name="Fitzgerald M."/>
            <person name="Foley K."/>
            <person name="Gage D."/>
            <person name="Galagan J."/>
            <person name="Gearin G."/>
            <person name="Gnerre S."/>
            <person name="Gnirke A."/>
            <person name="Goyette A."/>
            <person name="Graham J."/>
            <person name="Grandbois E."/>
            <person name="Gyaltsen K."/>
            <person name="Hafez N."/>
            <person name="Hagopian D."/>
            <person name="Hagos B."/>
            <person name="Hall J."/>
            <person name="Hatcher B."/>
            <person name="Heller A."/>
            <person name="Higgins H."/>
            <person name="Honan T."/>
            <person name="Horn A."/>
            <person name="Houde N."/>
            <person name="Hughes L."/>
            <person name="Hulme W."/>
            <person name="Husby E."/>
            <person name="Iliev I."/>
            <person name="Jaffe D."/>
            <person name="Jones C."/>
            <person name="Kamal M."/>
            <person name="Kamat A."/>
            <person name="Kamvysselis M."/>
            <person name="Karlsson E."/>
            <person name="Kells C."/>
            <person name="Kieu A."/>
            <person name="Kisner P."/>
            <person name="Kodira C."/>
            <person name="Kulbokas E."/>
            <person name="Labutti K."/>
            <person name="Lama D."/>
            <person name="Landers T."/>
            <person name="Leger J."/>
            <person name="Levine S."/>
            <person name="Lewis D."/>
            <person name="Lewis T."/>
            <person name="Lindblad-toh K."/>
            <person name="Liu X."/>
            <person name="Lokyitsang T."/>
            <person name="Lokyitsang Y."/>
            <person name="Lucien O."/>
            <person name="Lui A."/>
            <person name="Ma L.J."/>
            <person name="Mabbitt R."/>
            <person name="Macdonald J."/>
            <person name="Maclean C."/>
            <person name="Major J."/>
            <person name="Manning J."/>
            <person name="Marabella R."/>
            <person name="Maru K."/>
            <person name="Matthews C."/>
            <person name="Mauceli E."/>
            <person name="Mccarthy M."/>
            <person name="Mcdonough S."/>
            <person name="Mcghee T."/>
            <person name="Meldrim J."/>
            <person name="Meneus L."/>
            <person name="Mesirov J."/>
            <person name="Mihalev A."/>
            <person name="Mihova T."/>
            <person name="Mikkelsen T."/>
            <person name="Mlenga V."/>
            <person name="Moru K."/>
            <person name="Mozes J."/>
            <person name="Mulrain L."/>
            <person name="Munson G."/>
            <person name="Naylor J."/>
            <person name="Newes C."/>
            <person name="Nguyen C."/>
            <person name="Nguyen N."/>
            <person name="Nguyen T."/>
            <person name="Nicol R."/>
            <person name="Nielsen C."/>
            <person name="Nizzari M."/>
            <person name="Norbu C."/>
            <person name="Norbu N."/>
            <person name="O'donnell P."/>
            <person name="Okoawo O."/>
            <person name="O'leary S."/>
            <person name="Omotosho B."/>
            <person name="O'neill K."/>
            <person name="Osman S."/>
            <person name="Parker S."/>
            <person name="Perrin D."/>
            <person name="Phunkhang P."/>
            <person name="Piqani B."/>
            <person name="Purcell S."/>
            <person name="Rachupka T."/>
            <person name="Ramasamy U."/>
            <person name="Rameau R."/>
            <person name="Ray V."/>
            <person name="Raymond C."/>
            <person name="Retta R."/>
            <person name="Richardson S."/>
            <person name="Rise C."/>
            <person name="Rodriguez J."/>
            <person name="Rogers J."/>
            <person name="Rogov P."/>
            <person name="Rutman M."/>
            <person name="Schupbach R."/>
            <person name="Seaman C."/>
            <person name="Settipalli S."/>
            <person name="Sharpe T."/>
            <person name="Sheridan J."/>
            <person name="Sherpa N."/>
            <person name="Shi J."/>
            <person name="Smirnov S."/>
            <person name="Smith C."/>
            <person name="Sougnez C."/>
            <person name="Spencer B."/>
            <person name="Stalker J."/>
            <person name="Stange-thomann N."/>
            <person name="Stavropoulos S."/>
            <person name="Stetson K."/>
            <person name="Stone C."/>
            <person name="Stone S."/>
            <person name="Stubbs M."/>
            <person name="Talamas J."/>
            <person name="Tchuinga P."/>
            <person name="Tenzing P."/>
            <person name="Tesfaye S."/>
            <person name="Theodore J."/>
            <person name="Thoulutsang Y."/>
            <person name="Topham K."/>
            <person name="Towey S."/>
            <person name="Tsamla T."/>
            <person name="Tsomo N."/>
            <person name="Vallee D."/>
            <person name="Vassiliev H."/>
            <person name="Venkataraman V."/>
            <person name="Vinson J."/>
            <person name="Vo A."/>
            <person name="Wade C."/>
            <person name="Wang S."/>
            <person name="Wangchuk T."/>
            <person name="Wangdi T."/>
            <person name="Whittaker C."/>
            <person name="Wilkinson J."/>
            <person name="Wu Y."/>
            <person name="Wyman D."/>
            <person name="Yadav S."/>
            <person name="Yang S."/>
            <person name="Yang X."/>
            <person name="Yeager S."/>
            <person name="Yee E."/>
            <person name="Young G."/>
            <person name="Zainoun J."/>
            <person name="Zembeck L."/>
            <person name="Zimmer A."/>
            <person name="Zody M."/>
            <person name="Lander E."/>
        </authorList>
    </citation>
    <scope>NUCLEOTIDE SEQUENCE [LARGE SCALE GENOMIC DNA]</scope>
</reference>
<dbReference type="SUPFAM" id="SSF103473">
    <property type="entry name" value="MFS general substrate transporter"/>
    <property type="match status" value="1"/>
</dbReference>
<dbReference type="Pfam" id="PF07690">
    <property type="entry name" value="MFS_1"/>
    <property type="match status" value="1"/>
</dbReference>
<proteinExistence type="predicted"/>
<dbReference type="HOGENOM" id="CLU_1288524_0_0_1"/>
<accession>H2YMR5</accession>
<evidence type="ECO:0000259" key="6">
    <source>
        <dbReference type="PROSITE" id="PS50850"/>
    </source>
</evidence>
<evidence type="ECO:0000313" key="7">
    <source>
        <dbReference type="Ensembl" id="ENSCSAVP00000006617.1"/>
    </source>
</evidence>
<organism evidence="7 8">
    <name type="scientific">Ciona savignyi</name>
    <name type="common">Pacific transparent sea squirt</name>
    <dbReference type="NCBI Taxonomy" id="51511"/>
    <lineage>
        <taxon>Eukaryota</taxon>
        <taxon>Metazoa</taxon>
        <taxon>Chordata</taxon>
        <taxon>Tunicata</taxon>
        <taxon>Ascidiacea</taxon>
        <taxon>Phlebobranchia</taxon>
        <taxon>Cionidae</taxon>
        <taxon>Ciona</taxon>
    </lineage>
</organism>
<keyword evidence="2 5" id="KW-0812">Transmembrane</keyword>
<keyword evidence="4 5" id="KW-0472">Membrane</keyword>
<feature type="transmembrane region" description="Helical" evidence="5">
    <location>
        <begin position="40"/>
        <end position="58"/>
    </location>
</feature>
<evidence type="ECO:0000256" key="3">
    <source>
        <dbReference type="ARBA" id="ARBA00022989"/>
    </source>
</evidence>
<dbReference type="Gene3D" id="1.20.1250.20">
    <property type="entry name" value="MFS general substrate transporter like domains"/>
    <property type="match status" value="1"/>
</dbReference>
<keyword evidence="3 5" id="KW-1133">Transmembrane helix</keyword>
<feature type="transmembrane region" description="Helical" evidence="5">
    <location>
        <begin position="99"/>
        <end position="121"/>
    </location>
</feature>
<dbReference type="GO" id="GO:0016020">
    <property type="term" value="C:membrane"/>
    <property type="evidence" value="ECO:0007669"/>
    <property type="project" value="UniProtKB-SubCell"/>
</dbReference>
<protein>
    <recommendedName>
        <fullName evidence="6">Major facilitator superfamily (MFS) profile domain-containing protein</fullName>
    </recommendedName>
</protein>
<evidence type="ECO:0000256" key="1">
    <source>
        <dbReference type="ARBA" id="ARBA00004141"/>
    </source>
</evidence>
<dbReference type="Ensembl" id="ENSCSAVT00000006701.1">
    <property type="protein sequence ID" value="ENSCSAVP00000006617.1"/>
    <property type="gene ID" value="ENSCSAVG00000003967.1"/>
</dbReference>
<dbReference type="Proteomes" id="UP000007875">
    <property type="component" value="Unassembled WGS sequence"/>
</dbReference>
<dbReference type="InterPro" id="IPR011701">
    <property type="entry name" value="MFS"/>
</dbReference>
<reference evidence="7" key="3">
    <citation type="submission" date="2025-09" db="UniProtKB">
        <authorList>
            <consortium name="Ensembl"/>
        </authorList>
    </citation>
    <scope>IDENTIFICATION</scope>
</reference>
<reference evidence="7" key="2">
    <citation type="submission" date="2025-08" db="UniProtKB">
        <authorList>
            <consortium name="Ensembl"/>
        </authorList>
    </citation>
    <scope>IDENTIFICATION</scope>
</reference>
<dbReference type="AlphaFoldDB" id="H2YMR5"/>
<feature type="transmembrane region" description="Helical" evidence="5">
    <location>
        <begin position="127"/>
        <end position="147"/>
    </location>
</feature>
<dbReference type="InterPro" id="IPR036259">
    <property type="entry name" value="MFS_trans_sf"/>
</dbReference>
<dbReference type="PANTHER" id="PTHR24064">
    <property type="entry name" value="SOLUTE CARRIER FAMILY 22 MEMBER"/>
    <property type="match status" value="1"/>
</dbReference>
<evidence type="ECO:0000256" key="4">
    <source>
        <dbReference type="ARBA" id="ARBA00023136"/>
    </source>
</evidence>
<evidence type="ECO:0000256" key="5">
    <source>
        <dbReference type="SAM" id="Phobius"/>
    </source>
</evidence>
<name>H2YMR5_CIOSA</name>
<feature type="domain" description="Major facilitator superfamily (MFS) profile" evidence="6">
    <location>
        <begin position="1"/>
        <end position="152"/>
    </location>
</feature>
<sequence length="214" mass="23412">MFMLIWVATHSSTYSCRGWWKYQLYSLCIPMLDKWGRRPSLSLCLVLSGVSCVTMLFVPKSLLWLNITLSMIGKFSIAAAFGTVYIYAAELYPTPIRNVGIGVCSSFARIGGILSPFIAMLNVVAKPLPYVVFGLMSIFGGILALFLPEVLGIRLPETIKEGEEFGKNQPGPLSFIFKRLGCGGNEQEENRTPDVKYAMVPVNGAASTGVDVPV</sequence>
<dbReference type="GO" id="GO:0022857">
    <property type="term" value="F:transmembrane transporter activity"/>
    <property type="evidence" value="ECO:0007669"/>
    <property type="project" value="InterPro"/>
</dbReference>
<feature type="transmembrane region" description="Helical" evidence="5">
    <location>
        <begin position="64"/>
        <end position="87"/>
    </location>
</feature>
<dbReference type="InterPro" id="IPR020846">
    <property type="entry name" value="MFS_dom"/>
</dbReference>